<protein>
    <submittedName>
        <fullName evidence="6">Thiol reductase thioredoxin</fullName>
    </submittedName>
</protein>
<dbReference type="PRINTS" id="PR00421">
    <property type="entry name" value="THIOREDOXIN"/>
</dbReference>
<proteinExistence type="predicted"/>
<reference evidence="6 7" key="1">
    <citation type="submission" date="2020-01" db="EMBL/GenBank/DDBJ databases">
        <title>Sulfitobacter sediminilitoris sp. nov., isolated from a tidal flat.</title>
        <authorList>
            <person name="Park S."/>
            <person name="Yoon J.-H."/>
        </authorList>
    </citation>
    <scope>NUCLEOTIDE SEQUENCE [LARGE SCALE GENOMIC DNA]</scope>
    <source>
        <strain evidence="6 7">JBTF-M27</strain>
    </source>
</reference>
<comment type="caution">
    <text evidence="6">The sequence shown here is derived from an EMBL/GenBank/DDBJ whole genome shotgun (WGS) entry which is preliminary data.</text>
</comment>
<dbReference type="Gene3D" id="3.40.30.10">
    <property type="entry name" value="Glutaredoxin"/>
    <property type="match status" value="1"/>
</dbReference>
<keyword evidence="4" id="KW-0676">Redox-active center</keyword>
<dbReference type="PROSITE" id="PS00194">
    <property type="entry name" value="THIOREDOXIN_1"/>
    <property type="match status" value="1"/>
</dbReference>
<name>A0A6P0CBR3_9RHOB</name>
<dbReference type="Gene3D" id="2.30.30.380">
    <property type="entry name" value="Zn-finger domain of Sec23/24"/>
    <property type="match status" value="1"/>
</dbReference>
<dbReference type="RefSeq" id="WP_164354251.1">
    <property type="nucleotide sequence ID" value="NZ_JAABNT010000007.1"/>
</dbReference>
<dbReference type="PANTHER" id="PTHR45663">
    <property type="entry name" value="GEO12009P1"/>
    <property type="match status" value="1"/>
</dbReference>
<dbReference type="InterPro" id="IPR049299">
    <property type="entry name" value="Thio2_N"/>
</dbReference>
<accession>A0A6P0CBR3</accession>
<dbReference type="GO" id="GO:0015035">
    <property type="term" value="F:protein-disulfide reductase activity"/>
    <property type="evidence" value="ECO:0007669"/>
    <property type="project" value="TreeGrafter"/>
</dbReference>
<dbReference type="PROSITE" id="PS51352">
    <property type="entry name" value="THIOREDOXIN_2"/>
    <property type="match status" value="1"/>
</dbReference>
<dbReference type="PANTHER" id="PTHR45663:SF11">
    <property type="entry name" value="GEO12009P1"/>
    <property type="match status" value="1"/>
</dbReference>
<dbReference type="GO" id="GO:0005829">
    <property type="term" value="C:cytosol"/>
    <property type="evidence" value="ECO:0007669"/>
    <property type="project" value="TreeGrafter"/>
</dbReference>
<gene>
    <name evidence="6" type="ORF">GV827_13085</name>
</gene>
<dbReference type="EMBL" id="JAABNT010000007">
    <property type="protein sequence ID" value="NEK23337.1"/>
    <property type="molecule type" value="Genomic_DNA"/>
</dbReference>
<dbReference type="Proteomes" id="UP000468591">
    <property type="component" value="Unassembled WGS sequence"/>
</dbReference>
<evidence type="ECO:0000256" key="1">
    <source>
        <dbReference type="ARBA" id="ARBA00022448"/>
    </source>
</evidence>
<keyword evidence="7" id="KW-1185">Reference proteome</keyword>
<evidence type="ECO:0000256" key="3">
    <source>
        <dbReference type="ARBA" id="ARBA00023157"/>
    </source>
</evidence>
<dbReference type="Pfam" id="PF00085">
    <property type="entry name" value="Thioredoxin"/>
    <property type="match status" value="1"/>
</dbReference>
<dbReference type="GO" id="GO:0045454">
    <property type="term" value="P:cell redox homeostasis"/>
    <property type="evidence" value="ECO:0007669"/>
    <property type="project" value="TreeGrafter"/>
</dbReference>
<dbReference type="SUPFAM" id="SSF52833">
    <property type="entry name" value="Thioredoxin-like"/>
    <property type="match status" value="1"/>
</dbReference>
<keyword evidence="2" id="KW-0249">Electron transport</keyword>
<dbReference type="AlphaFoldDB" id="A0A6P0CBR3"/>
<evidence type="ECO:0000259" key="5">
    <source>
        <dbReference type="PROSITE" id="PS51352"/>
    </source>
</evidence>
<keyword evidence="3" id="KW-1015">Disulfide bond</keyword>
<keyword evidence="1" id="KW-0813">Transport</keyword>
<dbReference type="InterPro" id="IPR036249">
    <property type="entry name" value="Thioredoxin-like_sf"/>
</dbReference>
<dbReference type="InterPro" id="IPR013766">
    <property type="entry name" value="Thioredoxin_domain"/>
</dbReference>
<dbReference type="InterPro" id="IPR017937">
    <property type="entry name" value="Thioredoxin_CS"/>
</dbReference>
<dbReference type="Pfam" id="PF21352">
    <property type="entry name" value="Zn_ribbon_Thio2"/>
    <property type="match status" value="1"/>
</dbReference>
<evidence type="ECO:0000313" key="6">
    <source>
        <dbReference type="EMBL" id="NEK23337.1"/>
    </source>
</evidence>
<evidence type="ECO:0000256" key="2">
    <source>
        <dbReference type="ARBA" id="ARBA00022982"/>
    </source>
</evidence>
<feature type="domain" description="Thioredoxin" evidence="5">
    <location>
        <begin position="20"/>
        <end position="144"/>
    </location>
</feature>
<evidence type="ECO:0000256" key="4">
    <source>
        <dbReference type="ARBA" id="ARBA00023284"/>
    </source>
</evidence>
<evidence type="ECO:0000313" key="7">
    <source>
        <dbReference type="Proteomes" id="UP000468591"/>
    </source>
</evidence>
<organism evidence="6 7">
    <name type="scientific">Sulfitobacter sediminilitoris</name>
    <dbReference type="NCBI Taxonomy" id="2698830"/>
    <lineage>
        <taxon>Bacteria</taxon>
        <taxon>Pseudomonadati</taxon>
        <taxon>Pseudomonadota</taxon>
        <taxon>Alphaproteobacteria</taxon>
        <taxon>Rhodobacterales</taxon>
        <taxon>Roseobacteraceae</taxon>
        <taxon>Sulfitobacter</taxon>
    </lineage>
</organism>
<sequence length="144" mass="15862">MQDAVKLTCLSCGQVNRVPIAKLDSGPKCAKCKTSLMRGDVTELNLQSHDKATRNDDLLLIVDYWAPWCGPCKMMAPEFAKAAQALHGKARFAKIDTEQFPVISQRLQIRGIPLLILYAGGREIGRLSGARPASDIEGFVRQHL</sequence>
<dbReference type="CDD" id="cd02947">
    <property type="entry name" value="TRX_family"/>
    <property type="match status" value="1"/>
</dbReference>